<dbReference type="SMART" id="SM01230">
    <property type="entry name" value="Gln-synt_C"/>
    <property type="match status" value="1"/>
</dbReference>
<sequence>MENVRIAVKKEIANQKLTSLHHEFYSPSQVYGKNVFSLKIMRERLPKQVFNRLENVIKTNAPLAEGDADIIASAMKDWAIENHATHYTHWFQPMTGVTAEKHDAFFVPSSNHNDGNLLNEFSGKMLVKGEPDASSFPSGGIRSTFEARGYTAWDPTSPVFLLENSHGKTLYVPSVFISYTGESLDRKTPLLRSNEAVSKQALRILRLFGNTTANNVTAMVGIEQEYFLIDKRYALLRDDLKLCGRSLYGAMSDKGQELEDHYFGTINERVLSFMADVEKQMFELGIPAKTRHNEVAPAQFELAPVFEPANLAIDHNMLTMQILRNTAEKYGFFCLLHEKPFAGINGSGKHNNWSLCDSEGNNLLDPGNTPMDNAQFLVFLAGVLKAVHEHSILLRLATVGAGNDHRLGANEAPPAILSVFLGAQLTSVIGSIINDTEENEDWKQDMIKIGISSLPPFPKDFSDRNRTSPFAFTGNKFEFRAVGSSASSAPANIALNTAMANALGGIALMLETAMANGKTLAQAVHETLAAVFKAHFPIVFNGNGYGKEWQEEAKRRGLPDFKDTVSVLAHYSDSSVMNVLIQNGVLSERELLARQDILFENYIRDIHVEVKLTLSMGRSILLPSCLQWLNKVGELAEKAEELCGKQSVTQGAANFEMHYYQQLRELIAEFYNNLNELDEEHIKTDSLSGVFARAEATRDRLIPCMNKCRAVADKLEKIVDDNLWPLPKYNEMLW</sequence>
<dbReference type="InterPro" id="IPR014746">
    <property type="entry name" value="Gln_synth/guanido_kin_cat_dom"/>
</dbReference>
<evidence type="ECO:0000313" key="5">
    <source>
        <dbReference type="EMBL" id="UWX06029.1"/>
    </source>
</evidence>
<dbReference type="Pfam" id="PF00120">
    <property type="entry name" value="Gln-synt_C"/>
    <property type="match status" value="1"/>
</dbReference>
<evidence type="ECO:0000259" key="4">
    <source>
        <dbReference type="PROSITE" id="PS51987"/>
    </source>
</evidence>
<keyword evidence="6" id="KW-1185">Reference proteome</keyword>
<dbReference type="PANTHER" id="PTHR42974:SF1">
    <property type="entry name" value="TYPE-3 GLUTAMINE SYNTHETASE"/>
    <property type="match status" value="1"/>
</dbReference>
<dbReference type="InterPro" id="IPR008146">
    <property type="entry name" value="Gln_synth_cat_dom"/>
</dbReference>
<dbReference type="PROSITE" id="PS51987">
    <property type="entry name" value="GS_CATALYTIC"/>
    <property type="match status" value="1"/>
</dbReference>
<accession>A0ABY5Y1H1</accession>
<feature type="domain" description="GS beta-grasp" evidence="3">
    <location>
        <begin position="85"/>
        <end position="181"/>
    </location>
</feature>
<dbReference type="RefSeq" id="WP_334315626.1">
    <property type="nucleotide sequence ID" value="NZ_CP065938.1"/>
</dbReference>
<dbReference type="PANTHER" id="PTHR42974">
    <property type="entry name" value="GLUTAMINE SYNTHETASE"/>
    <property type="match status" value="1"/>
</dbReference>
<organism evidence="5 6">
    <name type="scientific">Taurinivorans muris</name>
    <dbReference type="NCBI Taxonomy" id="2787751"/>
    <lineage>
        <taxon>Bacteria</taxon>
        <taxon>Pseudomonadati</taxon>
        <taxon>Thermodesulfobacteriota</taxon>
        <taxon>Desulfovibrionia</taxon>
        <taxon>Desulfovibrionales</taxon>
        <taxon>Desulfovibrionaceae</taxon>
        <taxon>Taurinivorans</taxon>
    </lineage>
</organism>
<feature type="domain" description="GS catalytic" evidence="4">
    <location>
        <begin position="194"/>
        <end position="621"/>
    </location>
</feature>
<evidence type="ECO:0000256" key="2">
    <source>
        <dbReference type="RuleBase" id="RU000384"/>
    </source>
</evidence>
<dbReference type="Pfam" id="PF18318">
    <property type="entry name" value="Gln-synt_C-ter"/>
    <property type="match status" value="1"/>
</dbReference>
<dbReference type="Pfam" id="PF12437">
    <property type="entry name" value="GSIII_N"/>
    <property type="match status" value="1"/>
</dbReference>
<gene>
    <name evidence="5" type="ORF">JBF11_01520</name>
</gene>
<dbReference type="Proteomes" id="UP001058120">
    <property type="component" value="Chromosome"/>
</dbReference>
<dbReference type="InterPro" id="IPR008147">
    <property type="entry name" value="Gln_synt_N"/>
</dbReference>
<dbReference type="Gene3D" id="3.30.590.10">
    <property type="entry name" value="Glutamine synthetase/guanido kinase, catalytic domain"/>
    <property type="match status" value="1"/>
</dbReference>
<evidence type="ECO:0000259" key="3">
    <source>
        <dbReference type="PROSITE" id="PS51986"/>
    </source>
</evidence>
<dbReference type="InterPro" id="IPR022147">
    <property type="entry name" value="GSIII_N"/>
</dbReference>
<dbReference type="PROSITE" id="PS00181">
    <property type="entry name" value="GLNA_ATP"/>
    <property type="match status" value="1"/>
</dbReference>
<dbReference type="EMBL" id="CP065938">
    <property type="protein sequence ID" value="UWX06029.1"/>
    <property type="molecule type" value="Genomic_DNA"/>
</dbReference>
<comment type="similarity">
    <text evidence="1 2">Belongs to the glutamine synthetase family.</text>
</comment>
<reference evidence="5" key="1">
    <citation type="submission" date="2020-12" db="EMBL/GenBank/DDBJ databases">
        <title>Taurinivorans muris gen. nov., sp. nov., fundamental and realized metabolic niche of a ubiquitous sulfidogenic bacterium in the murine intestine.</title>
        <authorList>
            <person name="Ye H."/>
            <person name="Hanson B.T."/>
            <person name="Loy A."/>
        </authorList>
    </citation>
    <scope>NUCLEOTIDE SEQUENCE</scope>
    <source>
        <strain evidence="5">LT0009</strain>
    </source>
</reference>
<protein>
    <submittedName>
        <fullName evidence="5">Glutamine synthetase III</fullName>
    </submittedName>
</protein>
<dbReference type="Gene3D" id="1.20.120.1560">
    <property type="match status" value="1"/>
</dbReference>
<evidence type="ECO:0000313" key="6">
    <source>
        <dbReference type="Proteomes" id="UP001058120"/>
    </source>
</evidence>
<dbReference type="InterPro" id="IPR052725">
    <property type="entry name" value="GS_Type-3"/>
</dbReference>
<dbReference type="InterPro" id="IPR027303">
    <property type="entry name" value="Gln_synth_gly_rich_site"/>
</dbReference>
<dbReference type="SUPFAM" id="SSF55931">
    <property type="entry name" value="Glutamine synthetase/guanido kinase"/>
    <property type="match status" value="1"/>
</dbReference>
<evidence type="ECO:0000256" key="1">
    <source>
        <dbReference type="PROSITE-ProRule" id="PRU01330"/>
    </source>
</evidence>
<name>A0ABY5Y1H1_9BACT</name>
<proteinExistence type="inferred from homology"/>
<dbReference type="InterPro" id="IPR040577">
    <property type="entry name" value="Gln-synt_C"/>
</dbReference>
<dbReference type="PROSITE" id="PS51986">
    <property type="entry name" value="GS_BETA_GRASP"/>
    <property type="match status" value="1"/>
</dbReference>